<feature type="domain" description="GFO/IDH/MocA-like oxidoreductase" evidence="3">
    <location>
        <begin position="212"/>
        <end position="375"/>
    </location>
</feature>
<dbReference type="RefSeq" id="XP_009023749.1">
    <property type="nucleotide sequence ID" value="XM_009025501.1"/>
</dbReference>
<sequence length="473" mass="52959">MSTNTPALTQTNTALLTEGAIATAALPPGEQKLSVAGLEEGGRGAVATPADPSVAIPVTEDDDAEKEAPVTQVVDLSVPLRAILVGAGKRANVYSDFAKQNKNKLKIAAVADPNQYRRERMALLHLIPFDRLYISWICVPEEKIADIAIICTKENLRLEVVHAFAQRGYAIILEKPMAQTYSECKKIIEVCRENRTTLAVAHVLRYDPHVVKMLDMIEKGAIGDVISIQHTNPVGWYHFAHNHVRGDWSKAYKSSSLLVNKCCHDMDFIRSLQSGVEVRSVYSNGSLAHFKEENKGYRDWPVNEITEFPDNDTVTEALLHGPYGRCVYEQLNDVCDNQEVLIQFDNGVTASLTCNAFTEKVNIRKTIVRGSRGELSCDYDQSFIKVFDFVRSSEVMYHLNNEKDMSSHSLVTFRDADRAFINAFIDCVKNHDPNALHSNHIDTLQTYLLLFSAEKSRQTNKIVIPNQEEGFLE</sequence>
<gene>
    <name evidence="5" type="primary">20212509</name>
    <name evidence="4" type="ORF">HELRODRAFT_193068</name>
</gene>
<evidence type="ECO:0000313" key="5">
    <source>
        <dbReference type="EnsemblMetazoa" id="HelroP193068"/>
    </source>
</evidence>
<dbReference type="Gene3D" id="3.40.50.720">
    <property type="entry name" value="NAD(P)-binding Rossmann-like Domain"/>
    <property type="match status" value="1"/>
</dbReference>
<dbReference type="STRING" id="6412.T1FUL3"/>
<reference evidence="5" key="3">
    <citation type="submission" date="2015-06" db="UniProtKB">
        <authorList>
            <consortium name="EnsemblMetazoa"/>
        </authorList>
    </citation>
    <scope>IDENTIFICATION</scope>
</reference>
<keyword evidence="6" id="KW-1185">Reference proteome</keyword>
<organism evidence="5 6">
    <name type="scientific">Helobdella robusta</name>
    <name type="common">Californian leech</name>
    <dbReference type="NCBI Taxonomy" id="6412"/>
    <lineage>
        <taxon>Eukaryota</taxon>
        <taxon>Metazoa</taxon>
        <taxon>Spiralia</taxon>
        <taxon>Lophotrochozoa</taxon>
        <taxon>Annelida</taxon>
        <taxon>Clitellata</taxon>
        <taxon>Hirudinea</taxon>
        <taxon>Rhynchobdellida</taxon>
        <taxon>Glossiphoniidae</taxon>
        <taxon>Helobdella</taxon>
    </lineage>
</organism>
<feature type="domain" description="Gfo/Idh/MocA-like oxidoreductase N-terminal" evidence="2">
    <location>
        <begin position="81"/>
        <end position="202"/>
    </location>
</feature>
<accession>T1FUL3</accession>
<name>T1FUL3_HELRO</name>
<dbReference type="InterPro" id="IPR055170">
    <property type="entry name" value="GFO_IDH_MocA-like_dom"/>
</dbReference>
<dbReference type="InterPro" id="IPR051450">
    <property type="entry name" value="Gfo/Idh/MocA_Oxidoreductases"/>
</dbReference>
<dbReference type="PANTHER" id="PTHR43377">
    <property type="entry name" value="BILIVERDIN REDUCTASE A"/>
    <property type="match status" value="1"/>
</dbReference>
<dbReference type="Pfam" id="PF22725">
    <property type="entry name" value="GFO_IDH_MocA_C3"/>
    <property type="match status" value="1"/>
</dbReference>
<dbReference type="InParanoid" id="T1FUL3"/>
<dbReference type="AlphaFoldDB" id="T1FUL3"/>
<dbReference type="GO" id="GO:0000166">
    <property type="term" value="F:nucleotide binding"/>
    <property type="evidence" value="ECO:0007669"/>
    <property type="project" value="InterPro"/>
</dbReference>
<proteinExistence type="inferred from homology"/>
<dbReference type="PANTHER" id="PTHR43377:SF2">
    <property type="entry name" value="BINDING ROSSMANN FOLD OXIDOREDUCTASE, PUTATIVE (AFU_ORTHOLOGUE AFUA_4G00560)-RELATED"/>
    <property type="match status" value="1"/>
</dbReference>
<evidence type="ECO:0000313" key="4">
    <source>
        <dbReference type="EMBL" id="ESN98050.1"/>
    </source>
</evidence>
<evidence type="ECO:0008006" key="7">
    <source>
        <dbReference type="Google" id="ProtNLM"/>
    </source>
</evidence>
<dbReference type="OrthoDB" id="2129491at2759"/>
<dbReference type="KEGG" id="hro:HELRODRAFT_193068"/>
<dbReference type="GeneID" id="20212509"/>
<reference evidence="4 6" key="2">
    <citation type="journal article" date="2013" name="Nature">
        <title>Insights into bilaterian evolution from three spiralian genomes.</title>
        <authorList>
            <person name="Simakov O."/>
            <person name="Marletaz F."/>
            <person name="Cho S.J."/>
            <person name="Edsinger-Gonzales E."/>
            <person name="Havlak P."/>
            <person name="Hellsten U."/>
            <person name="Kuo D.H."/>
            <person name="Larsson T."/>
            <person name="Lv J."/>
            <person name="Arendt D."/>
            <person name="Savage R."/>
            <person name="Osoegawa K."/>
            <person name="de Jong P."/>
            <person name="Grimwood J."/>
            <person name="Chapman J.A."/>
            <person name="Shapiro H."/>
            <person name="Aerts A."/>
            <person name="Otillar R.P."/>
            <person name="Terry A.Y."/>
            <person name="Boore J.L."/>
            <person name="Grigoriev I.V."/>
            <person name="Lindberg D.R."/>
            <person name="Seaver E.C."/>
            <person name="Weisblat D.A."/>
            <person name="Putnam N.H."/>
            <person name="Rokhsar D.S."/>
        </authorList>
    </citation>
    <scope>NUCLEOTIDE SEQUENCE</scope>
</reference>
<dbReference type="HOGENOM" id="CLU_023194_4_2_1"/>
<protein>
    <recommendedName>
        <fullName evidence="7">Gfo/Idh/MocA-like oxidoreductase N-terminal domain-containing protein</fullName>
    </recommendedName>
</protein>
<dbReference type="InterPro" id="IPR036291">
    <property type="entry name" value="NAD(P)-bd_dom_sf"/>
</dbReference>
<dbReference type="Proteomes" id="UP000015101">
    <property type="component" value="Unassembled WGS sequence"/>
</dbReference>
<dbReference type="Pfam" id="PF01408">
    <property type="entry name" value="GFO_IDH_MocA"/>
    <property type="match status" value="1"/>
</dbReference>
<evidence type="ECO:0000259" key="2">
    <source>
        <dbReference type="Pfam" id="PF01408"/>
    </source>
</evidence>
<evidence type="ECO:0000259" key="3">
    <source>
        <dbReference type="Pfam" id="PF22725"/>
    </source>
</evidence>
<dbReference type="InterPro" id="IPR000683">
    <property type="entry name" value="Gfo/Idh/MocA-like_OxRdtase_N"/>
</dbReference>
<dbReference type="SUPFAM" id="SSF51735">
    <property type="entry name" value="NAD(P)-binding Rossmann-fold domains"/>
    <property type="match status" value="1"/>
</dbReference>
<dbReference type="SUPFAM" id="SSF55347">
    <property type="entry name" value="Glyceraldehyde-3-phosphate dehydrogenase-like, C-terminal domain"/>
    <property type="match status" value="1"/>
</dbReference>
<dbReference type="EMBL" id="KB097222">
    <property type="protein sequence ID" value="ESN98050.1"/>
    <property type="molecule type" value="Genomic_DNA"/>
</dbReference>
<dbReference type="eggNOG" id="ENOG502QQXH">
    <property type="taxonomic scope" value="Eukaryota"/>
</dbReference>
<reference evidence="6" key="1">
    <citation type="submission" date="2012-12" db="EMBL/GenBank/DDBJ databases">
        <authorList>
            <person name="Hellsten U."/>
            <person name="Grimwood J."/>
            <person name="Chapman J.A."/>
            <person name="Shapiro H."/>
            <person name="Aerts A."/>
            <person name="Otillar R.P."/>
            <person name="Terry A.Y."/>
            <person name="Boore J.L."/>
            <person name="Simakov O."/>
            <person name="Marletaz F."/>
            <person name="Cho S.-J."/>
            <person name="Edsinger-Gonzales E."/>
            <person name="Havlak P."/>
            <person name="Kuo D.-H."/>
            <person name="Larsson T."/>
            <person name="Lv J."/>
            <person name="Arendt D."/>
            <person name="Savage R."/>
            <person name="Osoegawa K."/>
            <person name="de Jong P."/>
            <person name="Lindberg D.R."/>
            <person name="Seaver E.C."/>
            <person name="Weisblat D.A."/>
            <person name="Putnam N.H."/>
            <person name="Grigoriev I.V."/>
            <person name="Rokhsar D.S."/>
        </authorList>
    </citation>
    <scope>NUCLEOTIDE SEQUENCE</scope>
</reference>
<dbReference type="EnsemblMetazoa" id="HelroT193068">
    <property type="protein sequence ID" value="HelroP193068"/>
    <property type="gene ID" value="HelroG193068"/>
</dbReference>
<dbReference type="CTD" id="20212509"/>
<dbReference type="EMBL" id="AMQM01005995">
    <property type="status" value="NOT_ANNOTATED_CDS"/>
    <property type="molecule type" value="Genomic_DNA"/>
</dbReference>
<comment type="similarity">
    <text evidence="1">Belongs to the Gfo/Idh/MocA family.</text>
</comment>
<dbReference type="Gene3D" id="3.30.360.10">
    <property type="entry name" value="Dihydrodipicolinate Reductase, domain 2"/>
    <property type="match status" value="1"/>
</dbReference>
<evidence type="ECO:0000256" key="1">
    <source>
        <dbReference type="ARBA" id="ARBA00010928"/>
    </source>
</evidence>
<evidence type="ECO:0000313" key="6">
    <source>
        <dbReference type="Proteomes" id="UP000015101"/>
    </source>
</evidence>